<evidence type="ECO:0000313" key="2">
    <source>
        <dbReference type="Proteomes" id="UP000325755"/>
    </source>
</evidence>
<dbReference type="OrthoDB" id="9802417at2"/>
<dbReference type="InterPro" id="IPR038573">
    <property type="entry name" value="BrnT_sf"/>
</dbReference>
<dbReference type="EMBL" id="CP044205">
    <property type="protein sequence ID" value="QFY44522.1"/>
    <property type="molecule type" value="Genomic_DNA"/>
</dbReference>
<dbReference type="AlphaFoldDB" id="A0A5Q0BN01"/>
<dbReference type="Gene3D" id="3.10.450.530">
    <property type="entry name" value="Ribonuclease toxin, BrnT, of type II toxin-antitoxin system"/>
    <property type="match status" value="1"/>
</dbReference>
<dbReference type="KEGG" id="mmob:F6R98_19380"/>
<name>A0A5Q0BN01_9GAMM</name>
<keyword evidence="2" id="KW-1185">Reference proteome</keyword>
<organism evidence="1 2">
    <name type="scientific">Candidatus Methylospira mobilis</name>
    <dbReference type="NCBI Taxonomy" id="1808979"/>
    <lineage>
        <taxon>Bacteria</taxon>
        <taxon>Pseudomonadati</taxon>
        <taxon>Pseudomonadota</taxon>
        <taxon>Gammaproteobacteria</taxon>
        <taxon>Methylococcales</taxon>
        <taxon>Methylococcaceae</taxon>
        <taxon>Candidatus Methylospira</taxon>
    </lineage>
</organism>
<sequence>MEKHRLDCNDADLIIATPYRLDIETGRNGERGQQAFAYVFDRLTVLTVVYLPGKTPHIISFRPAKRSEREAYHDCARSDYQDN</sequence>
<reference evidence="1 2" key="1">
    <citation type="submission" date="2019-09" db="EMBL/GenBank/DDBJ databases">
        <title>Ecophysiology of the spiral-shaped methanotroph Methylospira mobilis as revealed by the complete genome sequence.</title>
        <authorList>
            <person name="Oshkin I.Y."/>
            <person name="Dedysh S.N."/>
            <person name="Miroshnikov K."/>
            <person name="Danilova O.V."/>
            <person name="Hakobyan A."/>
            <person name="Liesack W."/>
        </authorList>
    </citation>
    <scope>NUCLEOTIDE SEQUENCE [LARGE SCALE GENOMIC DNA]</scope>
    <source>
        <strain evidence="1 2">Shm1</strain>
    </source>
</reference>
<evidence type="ECO:0000313" key="1">
    <source>
        <dbReference type="EMBL" id="QFY44522.1"/>
    </source>
</evidence>
<gene>
    <name evidence="1" type="ORF">F6R98_19380</name>
</gene>
<dbReference type="Proteomes" id="UP000325755">
    <property type="component" value="Chromosome"/>
</dbReference>
<proteinExistence type="predicted"/>
<protein>
    <submittedName>
        <fullName evidence="1">BrnT family toxin</fullName>
    </submittedName>
</protein>
<accession>A0A5Q0BN01</accession>
<dbReference type="InParanoid" id="A0A5Q0BN01"/>